<dbReference type="Gene3D" id="3.10.180.10">
    <property type="entry name" value="2,3-Dihydroxybiphenyl 1,2-Dioxygenase, domain 1"/>
    <property type="match status" value="1"/>
</dbReference>
<evidence type="ECO:0000259" key="1">
    <source>
        <dbReference type="PROSITE" id="PS51819"/>
    </source>
</evidence>
<dbReference type="InterPro" id="IPR029068">
    <property type="entry name" value="Glyas_Bleomycin-R_OHBP_Dase"/>
</dbReference>
<dbReference type="PROSITE" id="PS51819">
    <property type="entry name" value="VOC"/>
    <property type="match status" value="1"/>
</dbReference>
<feature type="domain" description="VOC" evidence="1">
    <location>
        <begin position="4"/>
        <end position="126"/>
    </location>
</feature>
<dbReference type="RefSeq" id="WP_305024141.1">
    <property type="nucleotide sequence ID" value="NZ_JAUQTB010000005.1"/>
</dbReference>
<dbReference type="CDD" id="cd06587">
    <property type="entry name" value="VOC"/>
    <property type="match status" value="1"/>
</dbReference>
<evidence type="ECO:0000313" key="2">
    <source>
        <dbReference type="EMBL" id="MDO7906938.1"/>
    </source>
</evidence>
<organism evidence="2 3">
    <name type="scientific">Paenibacillus lacisoli</name>
    <dbReference type="NCBI Taxonomy" id="3064525"/>
    <lineage>
        <taxon>Bacteria</taxon>
        <taxon>Bacillati</taxon>
        <taxon>Bacillota</taxon>
        <taxon>Bacilli</taxon>
        <taxon>Bacillales</taxon>
        <taxon>Paenibacillaceae</taxon>
        <taxon>Paenibacillus</taxon>
    </lineage>
</organism>
<dbReference type="Pfam" id="PF00903">
    <property type="entry name" value="Glyoxalase"/>
    <property type="match status" value="1"/>
</dbReference>
<dbReference type="InterPro" id="IPR037523">
    <property type="entry name" value="VOC_core"/>
</dbReference>
<comment type="caution">
    <text evidence="2">The sequence shown here is derived from an EMBL/GenBank/DDBJ whole genome shotgun (WGS) entry which is preliminary data.</text>
</comment>
<reference evidence="2 3" key="1">
    <citation type="submission" date="2023-07" db="EMBL/GenBank/DDBJ databases">
        <title>Paenibacillus sp. JX-17 nov. isolated from soil.</title>
        <authorList>
            <person name="Wan Y."/>
            <person name="Liu B."/>
        </authorList>
    </citation>
    <scope>NUCLEOTIDE SEQUENCE [LARGE SCALE GENOMIC DNA]</scope>
    <source>
        <strain evidence="2 3">JX-17</strain>
    </source>
</reference>
<dbReference type="Proteomes" id="UP001240171">
    <property type="component" value="Unassembled WGS sequence"/>
</dbReference>
<protein>
    <submittedName>
        <fullName evidence="2">VOC family protein</fullName>
    </submittedName>
</protein>
<accession>A0ABT9CEF3</accession>
<dbReference type="EMBL" id="JAUQTB010000005">
    <property type="protein sequence ID" value="MDO7906938.1"/>
    <property type="molecule type" value="Genomic_DNA"/>
</dbReference>
<dbReference type="SUPFAM" id="SSF54593">
    <property type="entry name" value="Glyoxalase/Bleomycin resistance protein/Dihydroxybiphenyl dioxygenase"/>
    <property type="match status" value="1"/>
</dbReference>
<sequence>MITSLYETHIQAANLERSIAFYQKLGLELAHVIEHRRRAFFYIGKGRQMLGVQEVEENQEIQLRHYAFEVALEKIGKGIEWLRQSGIQPTPAFGREPVEPLVHTWMPAASIYFDDPDGNSLELIALLNDKPDASSHEVIYFSEWISKMHSSAGKENLN</sequence>
<keyword evidence="3" id="KW-1185">Reference proteome</keyword>
<proteinExistence type="predicted"/>
<gene>
    <name evidence="2" type="ORF">Q5741_10980</name>
</gene>
<evidence type="ECO:0000313" key="3">
    <source>
        <dbReference type="Proteomes" id="UP001240171"/>
    </source>
</evidence>
<name>A0ABT9CEF3_9BACL</name>
<dbReference type="InterPro" id="IPR004360">
    <property type="entry name" value="Glyas_Fos-R_dOase_dom"/>
</dbReference>